<accession>A0A8S5QFK9</accession>
<organism evidence="2">
    <name type="scientific">Siphoviridae sp. ctWBz6</name>
    <dbReference type="NCBI Taxonomy" id="2825536"/>
    <lineage>
        <taxon>Viruses</taxon>
        <taxon>Duplodnaviria</taxon>
        <taxon>Heunggongvirae</taxon>
        <taxon>Uroviricota</taxon>
        <taxon>Caudoviricetes</taxon>
    </lineage>
</organism>
<dbReference type="SUPFAM" id="SSF88697">
    <property type="entry name" value="PUA domain-like"/>
    <property type="match status" value="1"/>
</dbReference>
<dbReference type="InterPro" id="IPR039440">
    <property type="entry name" value="DUF3850"/>
</dbReference>
<evidence type="ECO:0000259" key="1">
    <source>
        <dbReference type="Pfam" id="PF12961"/>
    </source>
</evidence>
<protein>
    <submittedName>
        <fullName evidence="2">Activating signal cointegrator</fullName>
    </submittedName>
</protein>
<feature type="domain" description="DUF3850" evidence="1">
    <location>
        <begin position="5"/>
        <end position="81"/>
    </location>
</feature>
<sequence>MSREHRIKLQERYCDAVMMRDKRAELRINDRDYQKGDTIRFLPVTDEGRPAEHEITDKRYTITHVLTNVQGLIPGYAVLSIREVQK</sequence>
<reference evidence="2" key="1">
    <citation type="journal article" date="2021" name="Proc. Natl. Acad. Sci. U.S.A.">
        <title>A Catalog of Tens of Thousands of Viruses from Human Metagenomes Reveals Hidden Associations with Chronic Diseases.</title>
        <authorList>
            <person name="Tisza M.J."/>
            <person name="Buck C.B."/>
        </authorList>
    </citation>
    <scope>NUCLEOTIDE SEQUENCE</scope>
    <source>
        <strain evidence="2">CtWBz6</strain>
    </source>
</reference>
<evidence type="ECO:0000313" key="2">
    <source>
        <dbReference type="EMBL" id="DAE17864.1"/>
    </source>
</evidence>
<dbReference type="Gene3D" id="2.30.130.30">
    <property type="entry name" value="Hypothetical protein"/>
    <property type="match status" value="1"/>
</dbReference>
<dbReference type="EMBL" id="BK015647">
    <property type="protein sequence ID" value="DAE17864.1"/>
    <property type="molecule type" value="Genomic_DNA"/>
</dbReference>
<dbReference type="InterPro" id="IPR015947">
    <property type="entry name" value="PUA-like_sf"/>
</dbReference>
<name>A0A8S5QFK9_9CAUD</name>
<dbReference type="Pfam" id="PF12961">
    <property type="entry name" value="DUF3850"/>
    <property type="match status" value="1"/>
</dbReference>
<proteinExistence type="predicted"/>